<dbReference type="EMBL" id="DAAQYE010000030">
    <property type="protein sequence ID" value="HAE1359957.1"/>
    <property type="molecule type" value="Genomic_DNA"/>
</dbReference>
<protein>
    <submittedName>
        <fullName evidence="1">Uncharacterized protein</fullName>
    </submittedName>
</protein>
<evidence type="ECO:0000313" key="1">
    <source>
        <dbReference type="EMBL" id="HAE1359957.1"/>
    </source>
</evidence>
<name>A0A3Z5PBL5_SALET</name>
<gene>
    <name evidence="1" type="ORF">G2988_21235</name>
</gene>
<proteinExistence type="predicted"/>
<organism evidence="1">
    <name type="scientific">Salmonella enterica I</name>
    <dbReference type="NCBI Taxonomy" id="59201"/>
    <lineage>
        <taxon>Bacteria</taxon>
        <taxon>Pseudomonadati</taxon>
        <taxon>Pseudomonadota</taxon>
        <taxon>Gammaproteobacteria</taxon>
        <taxon>Enterobacterales</taxon>
        <taxon>Enterobacteriaceae</taxon>
        <taxon>Salmonella</taxon>
    </lineage>
</organism>
<accession>A0A3Z5PBL5</accession>
<reference evidence="1" key="2">
    <citation type="submission" date="2019-10" db="EMBL/GenBank/DDBJ databases">
        <authorList>
            <consortium name="NCBI Pathogen Detection Project"/>
        </authorList>
    </citation>
    <scope>NUCLEOTIDE SEQUENCE</scope>
    <source>
        <strain evidence="1">Salmonella enterica</strain>
    </source>
</reference>
<comment type="caution">
    <text evidence="1">The sequence shown here is derived from an EMBL/GenBank/DDBJ whole genome shotgun (WGS) entry which is preliminary data.</text>
</comment>
<dbReference type="AlphaFoldDB" id="A0A3Z5PBL5"/>
<sequence>MTGIKYLVVPSSTGLSLKAYAGIIIRDAINSAASTRLNFLIFISEEIKSIKNITNDVNFKEENIPSGELIILLKKSALNNIKSPLKSSEMLKVNLS</sequence>
<reference evidence="1" key="1">
    <citation type="journal article" date="2018" name="Genome Biol.">
        <title>SKESA: strategic k-mer extension for scrupulous assemblies.</title>
        <authorList>
            <person name="Souvorov A."/>
            <person name="Agarwala R."/>
            <person name="Lipman D.J."/>
        </authorList>
    </citation>
    <scope>NUCLEOTIDE SEQUENCE</scope>
    <source>
        <strain evidence="1">Salmonella enterica</strain>
    </source>
</reference>